<reference evidence="2 3" key="1">
    <citation type="submission" date="2022-06" db="EMBL/GenBank/DDBJ databases">
        <title>New Species of the Genus Actinoplanes, ActinopZanes ferrugineus.</title>
        <authorList>
            <person name="Ding P."/>
        </authorList>
    </citation>
    <scope>NUCLEOTIDE SEQUENCE [LARGE SCALE GENOMIC DNA]</scope>
    <source>
        <strain evidence="2 3">TRM88003</strain>
    </source>
</reference>
<keyword evidence="1" id="KW-0472">Membrane</keyword>
<keyword evidence="1" id="KW-0812">Transmembrane</keyword>
<feature type="transmembrane region" description="Helical" evidence="1">
    <location>
        <begin position="6"/>
        <end position="24"/>
    </location>
</feature>
<evidence type="ECO:0000256" key="1">
    <source>
        <dbReference type="SAM" id="Phobius"/>
    </source>
</evidence>
<dbReference type="EMBL" id="JAMYJR010000062">
    <property type="protein sequence ID" value="MCO8277653.1"/>
    <property type="molecule type" value="Genomic_DNA"/>
</dbReference>
<keyword evidence="1" id="KW-1133">Transmembrane helix</keyword>
<feature type="transmembrane region" description="Helical" evidence="1">
    <location>
        <begin position="65"/>
        <end position="83"/>
    </location>
</feature>
<evidence type="ECO:0000313" key="2">
    <source>
        <dbReference type="EMBL" id="MCO8277653.1"/>
    </source>
</evidence>
<protein>
    <submittedName>
        <fullName evidence="2">GlsB/YeaQ/YmgE family stress response membrane protein</fullName>
    </submittedName>
</protein>
<proteinExistence type="predicted"/>
<organism evidence="2 3">
    <name type="scientific">Paractinoplanes aksuensis</name>
    <dbReference type="NCBI Taxonomy" id="2939490"/>
    <lineage>
        <taxon>Bacteria</taxon>
        <taxon>Bacillati</taxon>
        <taxon>Actinomycetota</taxon>
        <taxon>Actinomycetes</taxon>
        <taxon>Micromonosporales</taxon>
        <taxon>Micromonosporaceae</taxon>
        <taxon>Paractinoplanes</taxon>
    </lineage>
</organism>
<comment type="caution">
    <text evidence="2">The sequence shown here is derived from an EMBL/GenBank/DDBJ whole genome shotgun (WGS) entry which is preliminary data.</text>
</comment>
<name>A0ABT1E3D8_9ACTN</name>
<dbReference type="RefSeq" id="WP_253243663.1">
    <property type="nucleotide sequence ID" value="NZ_JAMYJR010000062.1"/>
</dbReference>
<evidence type="ECO:0000313" key="3">
    <source>
        <dbReference type="Proteomes" id="UP001523369"/>
    </source>
</evidence>
<sequence>MTVSSLFTAVAVGIVVGLGGRWIVPAGRTVPFWLPLSVAVGAAVFATVIARALGVDASQVSAVEVVMQVAFAISGVALVATTADQRRDDARRSR</sequence>
<feature type="transmembrane region" description="Helical" evidence="1">
    <location>
        <begin position="31"/>
        <end position="53"/>
    </location>
</feature>
<dbReference type="Proteomes" id="UP001523369">
    <property type="component" value="Unassembled WGS sequence"/>
</dbReference>
<accession>A0ABT1E3D8</accession>
<gene>
    <name evidence="2" type="ORF">M1L60_44460</name>
</gene>
<keyword evidence="3" id="KW-1185">Reference proteome</keyword>